<name>A0A547P9L1_9SPHN</name>
<dbReference type="Pfam" id="PF05036">
    <property type="entry name" value="SPOR"/>
    <property type="match status" value="1"/>
</dbReference>
<keyword evidence="3" id="KW-0732">Signal</keyword>
<dbReference type="GO" id="GO:0042834">
    <property type="term" value="F:peptidoglycan binding"/>
    <property type="evidence" value="ECO:0007669"/>
    <property type="project" value="InterPro"/>
</dbReference>
<keyword evidence="1" id="KW-0802">TPR repeat</keyword>
<dbReference type="AlphaFoldDB" id="A0A547P9L1"/>
<feature type="domain" description="SPOR" evidence="4">
    <location>
        <begin position="380"/>
        <end position="455"/>
    </location>
</feature>
<sequence length="477" mass="49734">MANTTQSITKSRVNAPKLALVVTTALASVALSGCTTSSAPPAASSFTKAQVALEKGQVDKAIGFAEEAVYAEPRNSGFRAMLGAAYLEAGRFQSAATSFEDAMELGDEDSRTVLSYALAKVAMGDNNAALQKLGEWESAINPADYGLAIALAGKPERGVHVLTNTLRGGQNTAKVRQNLAYTYALAGNWRAARVMAAEDVPAGQVDSRLSDWASKSKPEDFQVRVASLLNVSPRADGGQPQRLALGNFPSQQMMVAEAAAQAPVKTAMAKPAVATVPNSAATLSEGPKRVRKADPAVAQILAATQSKPVSPTAGKTVTDTKPAARVAAKPAPKSGPRFVSNTMVQKVPAASAKPAPVPAPTRVAQKTSQRRMAAASGMNSTHLVQLGSFNTRSVAEAKWDDMQRKHPELKGHDVVITEAKVNGKTYFRVAAAGFTSKSARTMCGSVKSSGLGCFAYAASSPPKGAVDRGVRIAARTR</sequence>
<dbReference type="EMBL" id="VHJK01000001">
    <property type="protein sequence ID" value="TRD10829.1"/>
    <property type="molecule type" value="Genomic_DNA"/>
</dbReference>
<feature type="region of interest" description="Disordered" evidence="2">
    <location>
        <begin position="307"/>
        <end position="339"/>
    </location>
</feature>
<feature type="chain" id="PRO_5022076367" evidence="3">
    <location>
        <begin position="28"/>
        <end position="477"/>
    </location>
</feature>
<dbReference type="Gene3D" id="3.30.70.1070">
    <property type="entry name" value="Sporulation related repeat"/>
    <property type="match status" value="1"/>
</dbReference>
<dbReference type="InterPro" id="IPR019734">
    <property type="entry name" value="TPR_rpt"/>
</dbReference>
<evidence type="ECO:0000256" key="1">
    <source>
        <dbReference type="PROSITE-ProRule" id="PRU00339"/>
    </source>
</evidence>
<accession>A0A547P9L1</accession>
<keyword evidence="6" id="KW-1185">Reference proteome</keyword>
<dbReference type="OrthoDB" id="7388953at2"/>
<proteinExistence type="predicted"/>
<feature type="compositionally biased region" description="Polar residues" evidence="2">
    <location>
        <begin position="307"/>
        <end position="319"/>
    </location>
</feature>
<evidence type="ECO:0000256" key="3">
    <source>
        <dbReference type="SAM" id="SignalP"/>
    </source>
</evidence>
<comment type="caution">
    <text evidence="5">The sequence shown here is derived from an EMBL/GenBank/DDBJ whole genome shotgun (WGS) entry which is preliminary data.</text>
</comment>
<dbReference type="InterPro" id="IPR011990">
    <property type="entry name" value="TPR-like_helical_dom_sf"/>
</dbReference>
<evidence type="ECO:0000313" key="6">
    <source>
        <dbReference type="Proteomes" id="UP000316343"/>
    </source>
</evidence>
<feature type="repeat" description="TPR" evidence="1">
    <location>
        <begin position="76"/>
        <end position="109"/>
    </location>
</feature>
<reference evidence="5 6" key="1">
    <citation type="submission" date="2019-06" db="EMBL/GenBank/DDBJ databases">
        <title>Erythrobacter insulae sp. nov., isolated from a tidal flat.</title>
        <authorList>
            <person name="Yoon J.-H."/>
        </authorList>
    </citation>
    <scope>NUCLEOTIDE SEQUENCE [LARGE SCALE GENOMIC DNA]</scope>
    <source>
        <strain evidence="5 6">JBTF-M21</strain>
    </source>
</reference>
<evidence type="ECO:0000313" key="5">
    <source>
        <dbReference type="EMBL" id="TRD10829.1"/>
    </source>
</evidence>
<dbReference type="InterPro" id="IPR007730">
    <property type="entry name" value="SPOR-like_dom"/>
</dbReference>
<dbReference type="PROSITE" id="PS50005">
    <property type="entry name" value="TPR"/>
    <property type="match status" value="1"/>
</dbReference>
<evidence type="ECO:0000259" key="4">
    <source>
        <dbReference type="Pfam" id="PF05036"/>
    </source>
</evidence>
<dbReference type="Proteomes" id="UP000316343">
    <property type="component" value="Unassembled WGS sequence"/>
</dbReference>
<dbReference type="RefSeq" id="WP_142787091.1">
    <property type="nucleotide sequence ID" value="NZ_VHJK01000001.1"/>
</dbReference>
<dbReference type="Gene3D" id="1.25.40.10">
    <property type="entry name" value="Tetratricopeptide repeat domain"/>
    <property type="match status" value="1"/>
</dbReference>
<dbReference type="InterPro" id="IPR036680">
    <property type="entry name" value="SPOR-like_sf"/>
</dbReference>
<dbReference type="SUPFAM" id="SSF48452">
    <property type="entry name" value="TPR-like"/>
    <property type="match status" value="1"/>
</dbReference>
<gene>
    <name evidence="5" type="ORF">FGU71_02405</name>
</gene>
<evidence type="ECO:0000256" key="2">
    <source>
        <dbReference type="SAM" id="MobiDB-lite"/>
    </source>
</evidence>
<organism evidence="5 6">
    <name type="scientific">Erythrobacter insulae</name>
    <dbReference type="NCBI Taxonomy" id="2584124"/>
    <lineage>
        <taxon>Bacteria</taxon>
        <taxon>Pseudomonadati</taxon>
        <taxon>Pseudomonadota</taxon>
        <taxon>Alphaproteobacteria</taxon>
        <taxon>Sphingomonadales</taxon>
        <taxon>Erythrobacteraceae</taxon>
        <taxon>Erythrobacter/Porphyrobacter group</taxon>
        <taxon>Erythrobacter</taxon>
    </lineage>
</organism>
<feature type="compositionally biased region" description="Low complexity" evidence="2">
    <location>
        <begin position="321"/>
        <end position="332"/>
    </location>
</feature>
<feature type="signal peptide" evidence="3">
    <location>
        <begin position="1"/>
        <end position="27"/>
    </location>
</feature>
<protein>
    <submittedName>
        <fullName evidence="5">SPOR domain-containing protein</fullName>
    </submittedName>
</protein>